<accession>A0A3G8JI09</accession>
<evidence type="ECO:0000256" key="1">
    <source>
        <dbReference type="SAM" id="MobiDB-lite"/>
    </source>
</evidence>
<keyword evidence="2" id="KW-0472">Membrane</keyword>
<dbReference type="Proteomes" id="UP000271469">
    <property type="component" value="Chromosome"/>
</dbReference>
<dbReference type="KEGG" id="gom:D7316_01260"/>
<gene>
    <name evidence="3" type="ORF">D7316_01260</name>
</gene>
<evidence type="ECO:0000313" key="3">
    <source>
        <dbReference type="EMBL" id="AZG44674.1"/>
    </source>
</evidence>
<keyword evidence="4" id="KW-1185">Reference proteome</keyword>
<name>A0A3G8JI09_9ACTN</name>
<dbReference type="OrthoDB" id="4520927at2"/>
<reference evidence="3 4" key="1">
    <citation type="submission" date="2018-11" db="EMBL/GenBank/DDBJ databases">
        <title>Gordonia insulae sp. nov., isolated from an island soil.</title>
        <authorList>
            <person name="Kim Y.S."/>
            <person name="Kim S.B."/>
        </authorList>
    </citation>
    <scope>NUCLEOTIDE SEQUENCE [LARGE SCALE GENOMIC DNA]</scope>
    <source>
        <strain evidence="3 4">MMS17-SY073</strain>
    </source>
</reference>
<sequence>MTQADVSTVAVTCRTEYLGRRHVSAARFAWVCMVIGLLALVILNAADVGGTATAVIVAGALACSLALAAFGRLGRRGAVIIAADADSVYLGDEQHGIVSRPLADLRSVSLGALSETTGARTAATRELTIKGLRTLTIEFGPTESDRDDAATEPERWRIGVVESDPAAAEVIGRLRARAPQRTRRAAAAAANTPDSGGSVDVDRPAAAESRSSTPRVADAGSDEAAERLWEEATRRHDTILRDYGNYELQPDMMLRFPAVTDVTLTPVQDFHEALDDATALRTDAYPGSRQRADEYQQAVNRVRRAWIACETNGRKLGTTYLEAADRDDLDKALKLFNHAQSSSTPAEQASYYTRVHEIVTTLTDRGSLHPPQPAIAELKAATRRAIEARPAPAPQRQEG</sequence>
<feature type="transmembrane region" description="Helical" evidence="2">
    <location>
        <begin position="52"/>
        <end position="70"/>
    </location>
</feature>
<keyword evidence="2" id="KW-1133">Transmembrane helix</keyword>
<feature type="region of interest" description="Disordered" evidence="1">
    <location>
        <begin position="182"/>
        <end position="224"/>
    </location>
</feature>
<feature type="transmembrane region" description="Helical" evidence="2">
    <location>
        <begin position="28"/>
        <end position="46"/>
    </location>
</feature>
<evidence type="ECO:0000313" key="4">
    <source>
        <dbReference type="Proteomes" id="UP000271469"/>
    </source>
</evidence>
<dbReference type="EMBL" id="CP033972">
    <property type="protein sequence ID" value="AZG44674.1"/>
    <property type="molecule type" value="Genomic_DNA"/>
</dbReference>
<evidence type="ECO:0000256" key="2">
    <source>
        <dbReference type="SAM" id="Phobius"/>
    </source>
</evidence>
<dbReference type="RefSeq" id="WP_124707497.1">
    <property type="nucleotide sequence ID" value="NZ_CP033972.1"/>
</dbReference>
<organism evidence="3 4">
    <name type="scientific">Gordonia insulae</name>
    <dbReference type="NCBI Taxonomy" id="2420509"/>
    <lineage>
        <taxon>Bacteria</taxon>
        <taxon>Bacillati</taxon>
        <taxon>Actinomycetota</taxon>
        <taxon>Actinomycetes</taxon>
        <taxon>Mycobacteriales</taxon>
        <taxon>Gordoniaceae</taxon>
        <taxon>Gordonia</taxon>
    </lineage>
</organism>
<dbReference type="AlphaFoldDB" id="A0A3G8JI09"/>
<proteinExistence type="predicted"/>
<keyword evidence="2" id="KW-0812">Transmembrane</keyword>
<protein>
    <submittedName>
        <fullName evidence="3">Uncharacterized protein</fullName>
    </submittedName>
</protein>